<feature type="domain" description="Peptidase S9 prolyl oligopeptidase catalytic" evidence="1">
    <location>
        <begin position="417"/>
        <end position="621"/>
    </location>
</feature>
<protein>
    <submittedName>
        <fullName evidence="2">S9 family peptidase</fullName>
    </submittedName>
</protein>
<dbReference type="AlphaFoldDB" id="A0A437QIE9"/>
<dbReference type="InterPro" id="IPR029058">
    <property type="entry name" value="AB_hydrolase_fold"/>
</dbReference>
<dbReference type="SUPFAM" id="SSF69322">
    <property type="entry name" value="Tricorn protease domain 2"/>
    <property type="match status" value="1"/>
</dbReference>
<dbReference type="GO" id="GO:0008236">
    <property type="term" value="F:serine-type peptidase activity"/>
    <property type="evidence" value="ECO:0007669"/>
    <property type="project" value="InterPro"/>
</dbReference>
<dbReference type="PANTHER" id="PTHR43056">
    <property type="entry name" value="PEPTIDASE S9 PROLYL OLIGOPEPTIDASE"/>
    <property type="match status" value="1"/>
</dbReference>
<dbReference type="Pfam" id="PF00326">
    <property type="entry name" value="Peptidase_S9"/>
    <property type="match status" value="1"/>
</dbReference>
<dbReference type="GO" id="GO:0006508">
    <property type="term" value="P:proteolysis"/>
    <property type="evidence" value="ECO:0007669"/>
    <property type="project" value="InterPro"/>
</dbReference>
<dbReference type="InterPro" id="IPR001375">
    <property type="entry name" value="Peptidase_S9_cat"/>
</dbReference>
<evidence type="ECO:0000313" key="3">
    <source>
        <dbReference type="Proteomes" id="UP000287447"/>
    </source>
</evidence>
<dbReference type="PANTHER" id="PTHR43056:SF5">
    <property type="entry name" value="PEPTIDASE S9 PROLYL OLIGOPEPTIDASE CATALYTIC DOMAIN-CONTAINING PROTEIN"/>
    <property type="match status" value="1"/>
</dbReference>
<dbReference type="RefSeq" id="WP_127768150.1">
    <property type="nucleotide sequence ID" value="NZ_SADE01000004.1"/>
</dbReference>
<gene>
    <name evidence="2" type="ORF">EOI86_23695</name>
</gene>
<sequence>MPEISPFGTWRSDITTDLITQGAVSLGQVGVDGDDIYWTELRSWEAGRTVLVRQNAKGERVDMTPTPMNVRSRVHEYGGLCFVTGNGGAWFVNGADNRIYRADGAGAASPLTRKGDASFADLILDEGRERLIAVREDFSGNGESSNSIVAVGFDGTVTVLAEGADFYAFPRLSPDGADLAWIEWRHPNMPWDGSELRLAAFDAAGKLTDPVTIAGGMRESVFQPGWSPGGELYYVSDRSGFWNLYRAGEPERHYAMDAECGLPLWQFGMCTYAFLDEGRAVLTYAVDGEWKLGILDLGSGSLEPVESDYVSFAWMIAHGGAVWFVGGLADAPDQLVEWRPSANAWTVLRRSSDTDLDPASISKAETICFPTQEGRHAYAYFYPPANAGFQAPEGERPPLIVKGHGGPTGQSSNALALKIQYWTSRGFAVVDVNYGGSTGYGRDYRQRLDGNWGVVDVEDCVNAARFLADQGMVDGDRMAITGGSAGGFTVLSALTFHDVFKAGCSAYGIGDLEALTRDTHKFESRYLDRLVGEWPEQADLYRRRSPIHHTELLSCPVIFLQGADDKVVPPNQAESMVAALKEKGLPVAYLLFDGEGHGFRRAENVCRALEAELSFYAQVFGFDPADEIKPVRIENL</sequence>
<evidence type="ECO:0000313" key="2">
    <source>
        <dbReference type="EMBL" id="RVU34120.1"/>
    </source>
</evidence>
<dbReference type="EMBL" id="SADE01000004">
    <property type="protein sequence ID" value="RVU34120.1"/>
    <property type="molecule type" value="Genomic_DNA"/>
</dbReference>
<accession>A0A437QIE9</accession>
<dbReference type="OrthoDB" id="1094230at2"/>
<dbReference type="SUPFAM" id="SSF53474">
    <property type="entry name" value="alpha/beta-Hydrolases"/>
    <property type="match status" value="1"/>
</dbReference>
<organism evidence="2 3">
    <name type="scientific">Hwanghaeella grinnelliae</name>
    <dbReference type="NCBI Taxonomy" id="2500179"/>
    <lineage>
        <taxon>Bacteria</taxon>
        <taxon>Pseudomonadati</taxon>
        <taxon>Pseudomonadota</taxon>
        <taxon>Alphaproteobacteria</taxon>
        <taxon>Rhodospirillales</taxon>
        <taxon>Rhodospirillaceae</taxon>
        <taxon>Hwanghaeella</taxon>
    </lineage>
</organism>
<dbReference type="Proteomes" id="UP000287447">
    <property type="component" value="Unassembled WGS sequence"/>
</dbReference>
<evidence type="ECO:0000259" key="1">
    <source>
        <dbReference type="Pfam" id="PF00326"/>
    </source>
</evidence>
<dbReference type="Gene3D" id="3.40.50.1820">
    <property type="entry name" value="alpha/beta hydrolase"/>
    <property type="match status" value="1"/>
</dbReference>
<name>A0A437QIE9_9PROT</name>
<dbReference type="Gene3D" id="2.120.10.30">
    <property type="entry name" value="TolB, C-terminal domain"/>
    <property type="match status" value="1"/>
</dbReference>
<comment type="caution">
    <text evidence="2">The sequence shown here is derived from an EMBL/GenBank/DDBJ whole genome shotgun (WGS) entry which is preliminary data.</text>
</comment>
<dbReference type="InterPro" id="IPR050585">
    <property type="entry name" value="Xaa-Pro_dipeptidyl-ppase/CocE"/>
</dbReference>
<dbReference type="InterPro" id="IPR011042">
    <property type="entry name" value="6-blade_b-propeller_TolB-like"/>
</dbReference>
<keyword evidence="3" id="KW-1185">Reference proteome</keyword>
<reference evidence="3" key="1">
    <citation type="submission" date="2019-01" db="EMBL/GenBank/DDBJ databases">
        <title>Gri0909 isolated from a small marine red alga.</title>
        <authorList>
            <person name="Kim J."/>
            <person name="Jeong S.E."/>
            <person name="Jeon C.O."/>
        </authorList>
    </citation>
    <scope>NUCLEOTIDE SEQUENCE [LARGE SCALE GENOMIC DNA]</scope>
    <source>
        <strain evidence="3">Gri0909</strain>
    </source>
</reference>
<proteinExistence type="predicted"/>